<keyword evidence="1 4" id="KW-0547">Nucleotide-binding</keyword>
<dbReference type="NCBIfam" id="TIGR00152">
    <property type="entry name" value="dephospho-CoA kinase"/>
    <property type="match status" value="1"/>
</dbReference>
<sequence length="192" mass="21934">MKKIIGITGGIATGKSRVSAFLKSHGYEVIDADLVVRELQAIGGRLYLAIYDTFGQTFFLENGELDRVKLGDAIFSDEKMKERLSVIQDKIIRQELLDRCQASKADVVFMDIPLLFEKNYAGFDEIWLVYAPRETQIERLMKRNKLSRVDAIKRVDSQMPIADKRALATRIIENCDTIDVLEMQLITIINEM</sequence>
<keyword evidence="3 4" id="KW-0067">ATP-binding</keyword>
<keyword evidence="7" id="KW-1185">Reference proteome</keyword>
<keyword evidence="4" id="KW-0963">Cytoplasm</keyword>
<dbReference type="GO" id="GO:0015937">
    <property type="term" value="P:coenzyme A biosynthetic process"/>
    <property type="evidence" value="ECO:0007669"/>
    <property type="project" value="UniProtKB-UniRule"/>
</dbReference>
<dbReference type="Pfam" id="PF01121">
    <property type="entry name" value="CoaE"/>
    <property type="match status" value="1"/>
</dbReference>
<dbReference type="STRING" id="1348632.GCA_001591745_00336"/>
<comment type="caution">
    <text evidence="6">The sequence shown here is derived from an EMBL/GenBank/DDBJ whole genome shotgun (WGS) entry which is preliminary data.</text>
</comment>
<dbReference type="InterPro" id="IPR001977">
    <property type="entry name" value="Depp_CoAkinase"/>
</dbReference>
<dbReference type="GO" id="GO:0005737">
    <property type="term" value="C:cytoplasm"/>
    <property type="evidence" value="ECO:0007669"/>
    <property type="project" value="UniProtKB-SubCell"/>
</dbReference>
<keyword evidence="2 4" id="KW-0418">Kinase</keyword>
<dbReference type="GO" id="GO:0005524">
    <property type="term" value="F:ATP binding"/>
    <property type="evidence" value="ECO:0007669"/>
    <property type="project" value="UniProtKB-UniRule"/>
</dbReference>
<dbReference type="RefSeq" id="WP_068160465.1">
    <property type="nucleotide sequence ID" value="NZ_JXJX01000003.1"/>
</dbReference>
<proteinExistence type="inferred from homology"/>
<keyword evidence="4" id="KW-0808">Transferase</keyword>
<dbReference type="UniPathway" id="UPA00241">
    <property type="reaction ID" value="UER00356"/>
</dbReference>
<protein>
    <recommendedName>
        <fullName evidence="4 5">Dephospho-CoA kinase</fullName>
        <ecNumber evidence="4 5">2.7.1.24</ecNumber>
    </recommendedName>
    <alternativeName>
        <fullName evidence="4">Dephosphocoenzyme A kinase</fullName>
    </alternativeName>
</protein>
<keyword evidence="4" id="KW-0173">Coenzyme A biosynthesis</keyword>
<comment type="catalytic activity">
    <reaction evidence="4">
        <text>3'-dephospho-CoA + ATP = ADP + CoA + H(+)</text>
        <dbReference type="Rhea" id="RHEA:18245"/>
        <dbReference type="ChEBI" id="CHEBI:15378"/>
        <dbReference type="ChEBI" id="CHEBI:30616"/>
        <dbReference type="ChEBI" id="CHEBI:57287"/>
        <dbReference type="ChEBI" id="CHEBI:57328"/>
        <dbReference type="ChEBI" id="CHEBI:456216"/>
        <dbReference type="EC" id="2.7.1.24"/>
    </reaction>
</comment>
<evidence type="ECO:0000313" key="7">
    <source>
        <dbReference type="Proteomes" id="UP000242246"/>
    </source>
</evidence>
<dbReference type="InterPro" id="IPR027417">
    <property type="entry name" value="P-loop_NTPase"/>
</dbReference>
<feature type="binding site" evidence="4">
    <location>
        <begin position="12"/>
        <end position="17"/>
    </location>
    <ligand>
        <name>ATP</name>
        <dbReference type="ChEBI" id="CHEBI:30616"/>
    </ligand>
</feature>
<evidence type="ECO:0000256" key="4">
    <source>
        <dbReference type="HAMAP-Rule" id="MF_00376"/>
    </source>
</evidence>
<reference evidence="6 7" key="1">
    <citation type="submission" date="2014-12" db="EMBL/GenBank/DDBJ databases">
        <title>Draft genome sequences of 10 type strains of Lactococcus.</title>
        <authorList>
            <person name="Sun Z."/>
            <person name="Zhong Z."/>
            <person name="Liu W."/>
            <person name="Zhang W."/>
            <person name="Zhang H."/>
        </authorList>
    </citation>
    <scope>NUCLEOTIDE SEQUENCE [LARGE SCALE GENOMIC DNA]</scope>
    <source>
        <strain evidence="6 7">DSM 20686</strain>
    </source>
</reference>
<evidence type="ECO:0000313" key="6">
    <source>
        <dbReference type="EMBL" id="PCS07648.1"/>
    </source>
</evidence>
<dbReference type="Gene3D" id="3.40.50.300">
    <property type="entry name" value="P-loop containing nucleotide triphosphate hydrolases"/>
    <property type="match status" value="1"/>
</dbReference>
<dbReference type="EMBL" id="JXJX01000003">
    <property type="protein sequence ID" value="PCS07648.1"/>
    <property type="molecule type" value="Genomic_DNA"/>
</dbReference>
<comment type="subcellular location">
    <subcellularLocation>
        <location evidence="4">Cytoplasm</location>
    </subcellularLocation>
</comment>
<comment type="pathway">
    <text evidence="4">Cofactor biosynthesis; coenzyme A biosynthesis; CoA from (R)-pantothenate: step 5/5.</text>
</comment>
<dbReference type="PROSITE" id="PS51219">
    <property type="entry name" value="DPCK"/>
    <property type="match status" value="1"/>
</dbReference>
<comment type="function">
    <text evidence="4">Catalyzes the phosphorylation of the 3'-hydroxyl group of dephosphocoenzyme A to form coenzyme A.</text>
</comment>
<evidence type="ECO:0000256" key="5">
    <source>
        <dbReference type="NCBIfam" id="TIGR00152"/>
    </source>
</evidence>
<dbReference type="EC" id="2.7.1.24" evidence="4 5"/>
<dbReference type="GO" id="GO:0004140">
    <property type="term" value="F:dephospho-CoA kinase activity"/>
    <property type="evidence" value="ECO:0007669"/>
    <property type="project" value="UniProtKB-UniRule"/>
</dbReference>
<dbReference type="Proteomes" id="UP000242246">
    <property type="component" value="Unassembled WGS sequence"/>
</dbReference>
<dbReference type="AlphaFoldDB" id="A0A2A5S2H0"/>
<name>A0A2A5S2H0_9LACT</name>
<evidence type="ECO:0000256" key="1">
    <source>
        <dbReference type="ARBA" id="ARBA00022741"/>
    </source>
</evidence>
<evidence type="ECO:0000256" key="2">
    <source>
        <dbReference type="ARBA" id="ARBA00022777"/>
    </source>
</evidence>
<dbReference type="SUPFAM" id="SSF52540">
    <property type="entry name" value="P-loop containing nucleoside triphosphate hydrolases"/>
    <property type="match status" value="1"/>
</dbReference>
<evidence type="ECO:0000256" key="3">
    <source>
        <dbReference type="ARBA" id="ARBA00022840"/>
    </source>
</evidence>
<gene>
    <name evidence="4" type="primary">coaE</name>
    <name evidence="6" type="ORF">RU87_GL000867</name>
</gene>
<accession>A0A2A5S2H0</accession>
<dbReference type="PANTHER" id="PTHR10695:SF46">
    <property type="entry name" value="BIFUNCTIONAL COENZYME A SYNTHASE-RELATED"/>
    <property type="match status" value="1"/>
</dbReference>
<dbReference type="OrthoDB" id="9812943at2"/>
<comment type="similarity">
    <text evidence="4">Belongs to the CoaE family.</text>
</comment>
<dbReference type="HAMAP" id="MF_00376">
    <property type="entry name" value="Dephospho_CoA_kinase"/>
    <property type="match status" value="1"/>
</dbReference>
<organism evidence="6 7">
    <name type="scientific">Pseudolactococcus plantarum</name>
    <dbReference type="NCBI Taxonomy" id="1365"/>
    <lineage>
        <taxon>Bacteria</taxon>
        <taxon>Bacillati</taxon>
        <taxon>Bacillota</taxon>
        <taxon>Bacilli</taxon>
        <taxon>Lactobacillales</taxon>
        <taxon>Streptococcaceae</taxon>
        <taxon>Pseudolactococcus</taxon>
    </lineage>
</organism>
<dbReference type="PANTHER" id="PTHR10695">
    <property type="entry name" value="DEPHOSPHO-COA KINASE-RELATED"/>
    <property type="match status" value="1"/>
</dbReference>
<dbReference type="CDD" id="cd02022">
    <property type="entry name" value="DPCK"/>
    <property type="match status" value="1"/>
</dbReference>